<feature type="transmembrane region" description="Helical" evidence="7">
    <location>
        <begin position="111"/>
        <end position="129"/>
    </location>
</feature>
<dbReference type="EMBL" id="QKZN01000008">
    <property type="protein sequence ID" value="PZX25374.1"/>
    <property type="molecule type" value="Genomic_DNA"/>
</dbReference>
<feature type="transmembrane region" description="Helical" evidence="7">
    <location>
        <begin position="12"/>
        <end position="32"/>
    </location>
</feature>
<protein>
    <submittedName>
        <fullName evidence="8">Membrane protein</fullName>
    </submittedName>
</protein>
<name>A0A2W7NSX7_9BURK</name>
<comment type="similarity">
    <text evidence="2">Belongs to the UPF0719 family.</text>
</comment>
<accession>A0A2W7NSX7</accession>
<keyword evidence="5 7" id="KW-1133">Transmembrane helix</keyword>
<comment type="caution">
    <text evidence="8">The sequence shown here is derived from an EMBL/GenBank/DDBJ whole genome shotgun (WGS) entry which is preliminary data.</text>
</comment>
<keyword evidence="4 7" id="KW-0812">Transmembrane</keyword>
<evidence type="ECO:0000256" key="4">
    <source>
        <dbReference type="ARBA" id="ARBA00022692"/>
    </source>
</evidence>
<keyword evidence="3" id="KW-1003">Cell membrane</keyword>
<dbReference type="Pfam" id="PF03994">
    <property type="entry name" value="DUF350"/>
    <property type="match status" value="1"/>
</dbReference>
<evidence type="ECO:0000256" key="5">
    <source>
        <dbReference type="ARBA" id="ARBA00022989"/>
    </source>
</evidence>
<evidence type="ECO:0000256" key="6">
    <source>
        <dbReference type="ARBA" id="ARBA00023136"/>
    </source>
</evidence>
<dbReference type="Proteomes" id="UP000249638">
    <property type="component" value="Unassembled WGS sequence"/>
</dbReference>
<evidence type="ECO:0000313" key="9">
    <source>
        <dbReference type="Proteomes" id="UP000249638"/>
    </source>
</evidence>
<dbReference type="InterPro" id="IPR007140">
    <property type="entry name" value="DUF350"/>
</dbReference>
<comment type="subcellular location">
    <subcellularLocation>
        <location evidence="1">Cell membrane</location>
        <topology evidence="1">Multi-pass membrane protein</topology>
    </subcellularLocation>
</comment>
<evidence type="ECO:0000256" key="3">
    <source>
        <dbReference type="ARBA" id="ARBA00022475"/>
    </source>
</evidence>
<proteinExistence type="inferred from homology"/>
<evidence type="ECO:0000256" key="1">
    <source>
        <dbReference type="ARBA" id="ARBA00004651"/>
    </source>
</evidence>
<dbReference type="GO" id="GO:0005886">
    <property type="term" value="C:plasma membrane"/>
    <property type="evidence" value="ECO:0007669"/>
    <property type="project" value="UniProtKB-SubCell"/>
</dbReference>
<dbReference type="PANTHER" id="PTHR40043">
    <property type="entry name" value="UPF0719 INNER MEMBRANE PROTEIN YJFL"/>
    <property type="match status" value="1"/>
</dbReference>
<evidence type="ECO:0000256" key="7">
    <source>
        <dbReference type="SAM" id="Phobius"/>
    </source>
</evidence>
<evidence type="ECO:0000313" key="8">
    <source>
        <dbReference type="EMBL" id="PZX25374.1"/>
    </source>
</evidence>
<feature type="transmembrane region" description="Helical" evidence="7">
    <location>
        <begin position="44"/>
        <end position="67"/>
    </location>
</feature>
<dbReference type="AlphaFoldDB" id="A0A2W7NSX7"/>
<feature type="transmembrane region" description="Helical" evidence="7">
    <location>
        <begin position="73"/>
        <end position="99"/>
    </location>
</feature>
<keyword evidence="9" id="KW-1185">Reference proteome</keyword>
<dbReference type="PANTHER" id="PTHR40043:SF1">
    <property type="entry name" value="UPF0719 INNER MEMBRANE PROTEIN YJFL"/>
    <property type="match status" value="1"/>
</dbReference>
<keyword evidence="6 7" id="KW-0472">Membrane</keyword>
<gene>
    <name evidence="8" type="ORF">C7416_108114</name>
</gene>
<evidence type="ECO:0000256" key="2">
    <source>
        <dbReference type="ARBA" id="ARBA00005779"/>
    </source>
</evidence>
<reference evidence="8" key="1">
    <citation type="submission" date="2018-06" db="EMBL/GenBank/DDBJ databases">
        <title>Genomic Encyclopedia of Type Strains, Phase IV (KMG-V): Genome sequencing to study the core and pangenomes of soil and plant-associated prokaryotes.</title>
        <authorList>
            <person name="Whitman W."/>
        </authorList>
    </citation>
    <scope>NUCLEOTIDE SEQUENCE [LARGE SCALE GENOMIC DNA]</scope>
    <source>
        <strain evidence="8">MLR2-44</strain>
    </source>
</reference>
<sequence length="132" mass="13780">MVNTMHPALAYLIYIVTSFAMLGLFLLVYTRVTPHREFTLIREGNIAAALSLGGAVLGFSLTLSSSIQHNATFAMFLLWAFGAFAVQVVAYLVAARALGGVSQAIASDNRGVGAVMGVISLSVGVVNAACLT</sequence>
<organism evidence="8 9">
    <name type="scientific">Cupriavidus phytorum</name>
    <dbReference type="NCBI Taxonomy" id="3024399"/>
    <lineage>
        <taxon>Bacteria</taxon>
        <taxon>Pseudomonadati</taxon>
        <taxon>Pseudomonadota</taxon>
        <taxon>Betaproteobacteria</taxon>
        <taxon>Burkholderiales</taxon>
        <taxon>Burkholderiaceae</taxon>
        <taxon>Cupriavidus</taxon>
    </lineage>
</organism>